<name>A0A4R6TTI6_9BACI</name>
<organism evidence="2 3">
    <name type="scientific">Aureibacillus halotolerans</name>
    <dbReference type="NCBI Taxonomy" id="1508390"/>
    <lineage>
        <taxon>Bacteria</taxon>
        <taxon>Bacillati</taxon>
        <taxon>Bacillota</taxon>
        <taxon>Bacilli</taxon>
        <taxon>Bacillales</taxon>
        <taxon>Bacillaceae</taxon>
        <taxon>Aureibacillus</taxon>
    </lineage>
</organism>
<evidence type="ECO:0000313" key="3">
    <source>
        <dbReference type="Proteomes" id="UP000295632"/>
    </source>
</evidence>
<dbReference type="RefSeq" id="WP_133581706.1">
    <property type="nucleotide sequence ID" value="NZ_SNYJ01000018.1"/>
</dbReference>
<gene>
    <name evidence="2" type="ORF">EV213_11846</name>
</gene>
<evidence type="ECO:0000313" key="2">
    <source>
        <dbReference type="EMBL" id="TDQ36416.1"/>
    </source>
</evidence>
<keyword evidence="3" id="KW-1185">Reference proteome</keyword>
<dbReference type="PANTHER" id="PTHR15020:SF50">
    <property type="entry name" value="UPF0659 PROTEIN YMR090W"/>
    <property type="match status" value="1"/>
</dbReference>
<dbReference type="Proteomes" id="UP000295632">
    <property type="component" value="Unassembled WGS sequence"/>
</dbReference>
<evidence type="ECO:0000259" key="1">
    <source>
        <dbReference type="Pfam" id="PF13460"/>
    </source>
</evidence>
<dbReference type="AlphaFoldDB" id="A0A4R6TTI6"/>
<dbReference type="OrthoDB" id="9803892at2"/>
<dbReference type="InterPro" id="IPR036291">
    <property type="entry name" value="NAD(P)-bd_dom_sf"/>
</dbReference>
<dbReference type="InterPro" id="IPR016040">
    <property type="entry name" value="NAD(P)-bd_dom"/>
</dbReference>
<comment type="caution">
    <text evidence="2">The sequence shown here is derived from an EMBL/GenBank/DDBJ whole genome shotgun (WGS) entry which is preliminary data.</text>
</comment>
<proteinExistence type="predicted"/>
<accession>A0A4R6TTI6</accession>
<reference evidence="2 3" key="1">
    <citation type="submission" date="2019-03" db="EMBL/GenBank/DDBJ databases">
        <title>Genomic Encyclopedia of Type Strains, Phase IV (KMG-IV): sequencing the most valuable type-strain genomes for metagenomic binning, comparative biology and taxonomic classification.</title>
        <authorList>
            <person name="Goeker M."/>
        </authorList>
    </citation>
    <scope>NUCLEOTIDE SEQUENCE [LARGE SCALE GENOMIC DNA]</scope>
    <source>
        <strain evidence="2 3">DSM 28697</strain>
    </source>
</reference>
<dbReference type="CDD" id="cd05243">
    <property type="entry name" value="SDR_a5"/>
    <property type="match status" value="1"/>
</dbReference>
<dbReference type="SUPFAM" id="SSF51735">
    <property type="entry name" value="NAD(P)-binding Rossmann-fold domains"/>
    <property type="match status" value="1"/>
</dbReference>
<dbReference type="PANTHER" id="PTHR15020">
    <property type="entry name" value="FLAVIN REDUCTASE-RELATED"/>
    <property type="match status" value="1"/>
</dbReference>
<dbReference type="Gene3D" id="3.40.50.720">
    <property type="entry name" value="NAD(P)-binding Rossmann-like Domain"/>
    <property type="match status" value="1"/>
</dbReference>
<dbReference type="EMBL" id="SNYJ01000018">
    <property type="protein sequence ID" value="TDQ36416.1"/>
    <property type="molecule type" value="Genomic_DNA"/>
</dbReference>
<dbReference type="Pfam" id="PF13460">
    <property type="entry name" value="NAD_binding_10"/>
    <property type="match status" value="1"/>
</dbReference>
<feature type="domain" description="NAD(P)-binding" evidence="1">
    <location>
        <begin position="7"/>
        <end position="189"/>
    </location>
</feature>
<protein>
    <submittedName>
        <fullName evidence="2">Uncharacterized protein YbjT (DUF2867 family)</fullName>
    </submittedName>
</protein>
<sequence length="212" mass="22565">MRVLVAGGHGHTGKHVLKYLKENGHEPFGMIRNEEQIDAINDLGAVAVIADLEEDLSSAVTSMDAVIFAAGSGSQTGPDKTASVDRDGAIRLIEASKAKQVRKFVMLSSIGADKPEKAPEAMRHYAEAKHDADEALVDSGLDYTIVRPGALSFDPAKGTIRADKRLVDRSGAVSRQDVAKALVESLDTPLTANLIFEMLDGDTPIKDAITSV</sequence>